<dbReference type="Proteomes" id="UP000076563">
    <property type="component" value="Unassembled WGS sequence"/>
</dbReference>
<sequence>MSSDKTKRLGLNKWVGSDQVLRAEFNENFDKIDAYIDDSLAVKTTSLQLKQGMQVIDVNQSSPLNNVTIQGRTLVNLLGRTGGFEAGDIAQWLKGAATLTSDTSTFVSGKSSGKMTTTEAEVCYIAQQFTFKKGKYYILIAETKNGTATAGVRIGNNDARSTWNTDATKWTTQFVKVTYEKEDRQDYVILRCSGAAGQTGYIDNYRVYEITRAEYEAIDSMTPEQIAAKWPYVDDMKSVYSPYVIKYGENLLPPFTEWTSFDPGISTAYKPYSYSMTVSNAVQRQNYHHLPTIPKQSYTLSGTFSSDARIGIDFLDANGNFLQTTGFVTTNPLTVTSPIGAGVMRVFTANNATAGTFTFENIMLNLGSIAKSFKPSNDDHLFFPNVNLTSNVDGTVYDTLFQRDGKYWKQAWFKMMDLTGDLKWLRSGGSTGFKVVALQLSNIRDSNSDFTTHKVVKYDGKIIRVGNFTDVINNVDVSYVDGTGLFKLSIPIEDSGWGDSYNPSDDEIRAYFYGWKMGDQNGNLYEGNGQRYWTARNEFGTGTTTTTTVLPTQPNYFGGWKPYKLQYQLVTPTVEEIASEGGITLHEGPNHVEVGTGMIVHERVTPHTDFVSVAINNYSPGWERSRTKYRVGKFFGVYRIALRENWRYDDVATSGGYGGVIAVLSPQGFNAGNPYTVTYLALDQHALSCNVQSIQFERSGNMKSVVDTLAAGQSDMAARVGALEITRAQRSQPQWIEPTLLNGWVNYGQIWHNAGYSKSDLNEVEFIGAVKNTTRKSSIFILPKDFRPSKLLSFVASSHTGTSDITGRIDVYPDGRVDFVSGDTFFVSLNGVRFLAEQ</sequence>
<keyword evidence="2" id="KW-1185">Reference proteome</keyword>
<dbReference type="Gene3D" id="2.60.120.260">
    <property type="entry name" value="Galactose-binding domain-like"/>
    <property type="match status" value="1"/>
</dbReference>
<name>A0A163YTQ8_9BACL</name>
<reference evidence="2" key="1">
    <citation type="submission" date="2016-01" db="EMBL/GenBank/DDBJ databases">
        <title>Draft genome of Chromobacterium sp. F49.</title>
        <authorList>
            <person name="Hong K.W."/>
        </authorList>
    </citation>
    <scope>NUCLEOTIDE SEQUENCE [LARGE SCALE GENOMIC DNA]</scope>
    <source>
        <strain evidence="2">M63</strain>
    </source>
</reference>
<accession>A0A163YTQ8</accession>
<dbReference type="AlphaFoldDB" id="A0A163YTQ8"/>
<dbReference type="EMBL" id="LQRA01000048">
    <property type="protein sequence ID" value="KZE80300.1"/>
    <property type="molecule type" value="Genomic_DNA"/>
</dbReference>
<gene>
    <name evidence="1" type="ORF">AV654_12360</name>
</gene>
<dbReference type="OrthoDB" id="2667186at2"/>
<proteinExistence type="predicted"/>
<evidence type="ECO:0000313" key="1">
    <source>
        <dbReference type="EMBL" id="KZE80300.1"/>
    </source>
</evidence>
<evidence type="ECO:0000313" key="2">
    <source>
        <dbReference type="Proteomes" id="UP000076563"/>
    </source>
</evidence>
<protein>
    <submittedName>
        <fullName evidence="1">Uncharacterized protein</fullName>
    </submittedName>
</protein>
<dbReference type="RefSeq" id="WP_063179971.1">
    <property type="nucleotide sequence ID" value="NZ_LQRA01000048.1"/>
</dbReference>
<organism evidence="1 2">
    <name type="scientific">Paenibacillus elgii</name>
    <dbReference type="NCBI Taxonomy" id="189691"/>
    <lineage>
        <taxon>Bacteria</taxon>
        <taxon>Bacillati</taxon>
        <taxon>Bacillota</taxon>
        <taxon>Bacilli</taxon>
        <taxon>Bacillales</taxon>
        <taxon>Paenibacillaceae</taxon>
        <taxon>Paenibacillus</taxon>
    </lineage>
</organism>
<comment type="caution">
    <text evidence="1">The sequence shown here is derived from an EMBL/GenBank/DDBJ whole genome shotgun (WGS) entry which is preliminary data.</text>
</comment>